<dbReference type="EMBL" id="LAZR01047437">
    <property type="protein sequence ID" value="KKK94220.1"/>
    <property type="molecule type" value="Genomic_DNA"/>
</dbReference>
<evidence type="ECO:0000313" key="1">
    <source>
        <dbReference type="EMBL" id="KKK94220.1"/>
    </source>
</evidence>
<organism evidence="1">
    <name type="scientific">marine sediment metagenome</name>
    <dbReference type="NCBI Taxonomy" id="412755"/>
    <lineage>
        <taxon>unclassified sequences</taxon>
        <taxon>metagenomes</taxon>
        <taxon>ecological metagenomes</taxon>
    </lineage>
</organism>
<dbReference type="SUPFAM" id="SSF55729">
    <property type="entry name" value="Acyl-CoA N-acyltransferases (Nat)"/>
    <property type="match status" value="1"/>
</dbReference>
<sequence length="166" mass="19727">MLSEQIYSEKAVLLEKLSPNFVQEFLEPFKNLTSSPIKNEMHLNFEIKENIHPKKISPILRLAHPNDAKEITEIYKELYDGTYPYKEMEDIEEVRKMILDPHIKWIIYQDPQYHIAGCITFVLDFENRRGYIRGFMLKKKYQGRIDITKAMIGSMLGMLHEFRDTI</sequence>
<feature type="non-terminal residue" evidence="1">
    <location>
        <position position="166"/>
    </location>
</feature>
<dbReference type="Gene3D" id="3.40.630.30">
    <property type="match status" value="1"/>
</dbReference>
<dbReference type="InterPro" id="IPR016181">
    <property type="entry name" value="Acyl_CoA_acyltransferase"/>
</dbReference>
<reference evidence="1" key="1">
    <citation type="journal article" date="2015" name="Nature">
        <title>Complex archaea that bridge the gap between prokaryotes and eukaryotes.</title>
        <authorList>
            <person name="Spang A."/>
            <person name="Saw J.H."/>
            <person name="Jorgensen S.L."/>
            <person name="Zaremba-Niedzwiedzka K."/>
            <person name="Martijn J."/>
            <person name="Lind A.E."/>
            <person name="van Eijk R."/>
            <person name="Schleper C."/>
            <person name="Guy L."/>
            <person name="Ettema T.J."/>
        </authorList>
    </citation>
    <scope>NUCLEOTIDE SEQUENCE</scope>
</reference>
<comment type="caution">
    <text evidence="1">The sequence shown here is derived from an EMBL/GenBank/DDBJ whole genome shotgun (WGS) entry which is preliminary data.</text>
</comment>
<accession>A0A0F9A7Q3</accession>
<proteinExistence type="predicted"/>
<dbReference type="AlphaFoldDB" id="A0A0F9A7Q3"/>
<name>A0A0F9A7Q3_9ZZZZ</name>
<evidence type="ECO:0008006" key="2">
    <source>
        <dbReference type="Google" id="ProtNLM"/>
    </source>
</evidence>
<protein>
    <recommendedName>
        <fullName evidence="2">N-acetyltransferase domain-containing protein</fullName>
    </recommendedName>
</protein>
<gene>
    <name evidence="1" type="ORF">LCGC14_2685020</name>
</gene>